<proteinExistence type="predicted"/>
<sequence length="76" mass="8540">MMSSAEPISDPALSPSRSVVPLSVDAPLHTPHWGLHKWWKRASTQNSTLTERGQTAFHSSQYYGRPTQYPDCTAER</sequence>
<protein>
    <submittedName>
        <fullName evidence="2">Uncharacterized protein</fullName>
    </submittedName>
</protein>
<dbReference type="HOGENOM" id="CLU_2654802_0_0_1"/>
<dbReference type="RefSeq" id="XP_009553132.1">
    <property type="nucleotide sequence ID" value="XM_009554837.1"/>
</dbReference>
<accession>W4JP19</accession>
<dbReference type="InParanoid" id="W4JP19"/>
<reference evidence="2 3" key="1">
    <citation type="journal article" date="2012" name="New Phytol.">
        <title>Insight into trade-off between wood decay and parasitism from the genome of a fungal forest pathogen.</title>
        <authorList>
            <person name="Olson A."/>
            <person name="Aerts A."/>
            <person name="Asiegbu F."/>
            <person name="Belbahri L."/>
            <person name="Bouzid O."/>
            <person name="Broberg A."/>
            <person name="Canback B."/>
            <person name="Coutinho P.M."/>
            <person name="Cullen D."/>
            <person name="Dalman K."/>
            <person name="Deflorio G."/>
            <person name="van Diepen L.T."/>
            <person name="Dunand C."/>
            <person name="Duplessis S."/>
            <person name="Durling M."/>
            <person name="Gonthier P."/>
            <person name="Grimwood J."/>
            <person name="Fossdal C.G."/>
            <person name="Hansson D."/>
            <person name="Henrissat B."/>
            <person name="Hietala A."/>
            <person name="Himmelstrand K."/>
            <person name="Hoffmeister D."/>
            <person name="Hogberg N."/>
            <person name="James T.Y."/>
            <person name="Karlsson M."/>
            <person name="Kohler A."/>
            <person name="Kues U."/>
            <person name="Lee Y.H."/>
            <person name="Lin Y.C."/>
            <person name="Lind M."/>
            <person name="Lindquist E."/>
            <person name="Lombard V."/>
            <person name="Lucas S."/>
            <person name="Lunden K."/>
            <person name="Morin E."/>
            <person name="Murat C."/>
            <person name="Park J."/>
            <person name="Raffaello T."/>
            <person name="Rouze P."/>
            <person name="Salamov A."/>
            <person name="Schmutz J."/>
            <person name="Solheim H."/>
            <person name="Stahlberg J."/>
            <person name="Velez H."/>
            <person name="de Vries R.P."/>
            <person name="Wiebenga A."/>
            <person name="Woodward S."/>
            <person name="Yakovlev I."/>
            <person name="Garbelotto M."/>
            <person name="Martin F."/>
            <person name="Grigoriev I.V."/>
            <person name="Stenlid J."/>
        </authorList>
    </citation>
    <scope>NUCLEOTIDE SEQUENCE [LARGE SCALE GENOMIC DNA]</scope>
    <source>
        <strain evidence="2 3">TC 32-1</strain>
    </source>
</reference>
<dbReference type="KEGG" id="hir:HETIRDRAFT_442649"/>
<organism evidence="2 3">
    <name type="scientific">Heterobasidion irregulare (strain TC 32-1)</name>
    <dbReference type="NCBI Taxonomy" id="747525"/>
    <lineage>
        <taxon>Eukaryota</taxon>
        <taxon>Fungi</taxon>
        <taxon>Dikarya</taxon>
        <taxon>Basidiomycota</taxon>
        <taxon>Agaricomycotina</taxon>
        <taxon>Agaricomycetes</taxon>
        <taxon>Russulales</taxon>
        <taxon>Bondarzewiaceae</taxon>
        <taxon>Heterobasidion</taxon>
        <taxon>Heterobasidion annosum species complex</taxon>
    </lineage>
</organism>
<evidence type="ECO:0000256" key="1">
    <source>
        <dbReference type="SAM" id="MobiDB-lite"/>
    </source>
</evidence>
<dbReference type="AlphaFoldDB" id="W4JP19"/>
<feature type="compositionally biased region" description="Polar residues" evidence="1">
    <location>
        <begin position="49"/>
        <end position="62"/>
    </location>
</feature>
<dbReference type="GeneID" id="20675474"/>
<evidence type="ECO:0000313" key="2">
    <source>
        <dbReference type="EMBL" id="ETW74636.1"/>
    </source>
</evidence>
<feature type="region of interest" description="Disordered" evidence="1">
    <location>
        <begin position="49"/>
        <end position="76"/>
    </location>
</feature>
<dbReference type="Proteomes" id="UP000030671">
    <property type="component" value="Unassembled WGS sequence"/>
</dbReference>
<keyword evidence="3" id="KW-1185">Reference proteome</keyword>
<dbReference type="EMBL" id="KI925467">
    <property type="protein sequence ID" value="ETW74636.1"/>
    <property type="molecule type" value="Genomic_DNA"/>
</dbReference>
<name>W4JP19_HETIT</name>
<gene>
    <name evidence="2" type="ORF">HETIRDRAFT_442649</name>
</gene>
<evidence type="ECO:0000313" key="3">
    <source>
        <dbReference type="Proteomes" id="UP000030671"/>
    </source>
</evidence>